<accession>A0A6B0UGU8</accession>
<name>A0A6B0UGU8_IXORI</name>
<dbReference type="AlphaFoldDB" id="A0A6B0UGU8"/>
<proteinExistence type="predicted"/>
<protein>
    <submittedName>
        <fullName evidence="1">Putative secreted protein</fullName>
    </submittedName>
</protein>
<reference evidence="1" key="1">
    <citation type="submission" date="2019-12" db="EMBL/GenBank/DDBJ databases">
        <title>An insight into the sialome of adult female Ixodes ricinus ticks feeding for 6 days.</title>
        <authorList>
            <person name="Perner J."/>
            <person name="Ribeiro J.M.C."/>
        </authorList>
    </citation>
    <scope>NUCLEOTIDE SEQUENCE</scope>
    <source>
        <strain evidence="1">Semi-engorged</strain>
        <tissue evidence="1">Salivary glands</tissue>
    </source>
</reference>
<sequence>MGFLFPPVPLPRIAAAAVAACVWPCGGRSRVGSPAALRRPQRPSFIAAACRGKPSKPPPTLLWSDIEGQPKRIFAAYKKERRKVKAYLPAIEASRHVRNLAKERRR</sequence>
<organism evidence="1">
    <name type="scientific">Ixodes ricinus</name>
    <name type="common">Common tick</name>
    <name type="synonym">Acarus ricinus</name>
    <dbReference type="NCBI Taxonomy" id="34613"/>
    <lineage>
        <taxon>Eukaryota</taxon>
        <taxon>Metazoa</taxon>
        <taxon>Ecdysozoa</taxon>
        <taxon>Arthropoda</taxon>
        <taxon>Chelicerata</taxon>
        <taxon>Arachnida</taxon>
        <taxon>Acari</taxon>
        <taxon>Parasitiformes</taxon>
        <taxon>Ixodida</taxon>
        <taxon>Ixodoidea</taxon>
        <taxon>Ixodidae</taxon>
        <taxon>Ixodinae</taxon>
        <taxon>Ixodes</taxon>
    </lineage>
</organism>
<dbReference type="EMBL" id="GIFC01007077">
    <property type="protein sequence ID" value="MXU89160.1"/>
    <property type="molecule type" value="Transcribed_RNA"/>
</dbReference>
<evidence type="ECO:0000313" key="1">
    <source>
        <dbReference type="EMBL" id="MXU89160.1"/>
    </source>
</evidence>